<evidence type="ECO:0000256" key="2">
    <source>
        <dbReference type="SAM" id="Phobius"/>
    </source>
</evidence>
<feature type="region of interest" description="Disordered" evidence="1">
    <location>
        <begin position="30"/>
        <end position="49"/>
    </location>
</feature>
<evidence type="ECO:0000313" key="4">
    <source>
        <dbReference type="EMBL" id="MBA5234334.1"/>
    </source>
</evidence>
<name>A0AAW3T0C9_9GAMM</name>
<dbReference type="Proteomes" id="UP000557749">
    <property type="component" value="Unassembled WGS sequence"/>
</dbReference>
<feature type="transmembrane region" description="Helical" evidence="2">
    <location>
        <begin position="7"/>
        <end position="22"/>
    </location>
</feature>
<keyword evidence="5" id="KW-1185">Reference proteome</keyword>
<dbReference type="InterPro" id="IPR024422">
    <property type="entry name" value="Protein_unknown_function_OB"/>
</dbReference>
<organism evidence="3 6">
    <name type="scientific">Pectobacterium aroidearum</name>
    <dbReference type="NCBI Taxonomy" id="1201031"/>
    <lineage>
        <taxon>Bacteria</taxon>
        <taxon>Pseudomonadati</taxon>
        <taxon>Pseudomonadota</taxon>
        <taxon>Gammaproteobacteria</taxon>
        <taxon>Enterobacterales</taxon>
        <taxon>Pectobacteriaceae</taxon>
        <taxon>Pectobacterium</taxon>
    </lineage>
</organism>
<evidence type="ECO:0008006" key="7">
    <source>
        <dbReference type="Google" id="ProtNLM"/>
    </source>
</evidence>
<proteinExistence type="predicted"/>
<dbReference type="RefSeq" id="WP_180779596.1">
    <property type="nucleotide sequence ID" value="NZ_JACERM010000013.1"/>
</dbReference>
<dbReference type="EMBL" id="JACERK010000012">
    <property type="protein sequence ID" value="MBA5234334.1"/>
    <property type="molecule type" value="Genomic_DNA"/>
</dbReference>
<evidence type="ECO:0000313" key="6">
    <source>
        <dbReference type="Proteomes" id="UP000557749"/>
    </source>
</evidence>
<evidence type="ECO:0000313" key="5">
    <source>
        <dbReference type="Proteomes" id="UP000530038"/>
    </source>
</evidence>
<dbReference type="Pfam" id="PF12869">
    <property type="entry name" value="tRNA_anti-like"/>
    <property type="match status" value="1"/>
</dbReference>
<dbReference type="Proteomes" id="UP000530038">
    <property type="component" value="Unassembled WGS sequence"/>
</dbReference>
<reference evidence="5 6" key="1">
    <citation type="submission" date="2020-07" db="EMBL/GenBank/DDBJ databases">
        <title>Characterization of Pectobacterium aroidearum strains causing soft rot on Amorphophallus konjac.</title>
        <authorList>
            <person name="Xie H."/>
        </authorList>
    </citation>
    <scope>NUCLEOTIDE SEQUENCE [LARGE SCALE GENOMIC DNA]</scope>
    <source>
        <strain evidence="4 5">MY10</strain>
        <strain evidence="3 6">MY7</strain>
    </source>
</reference>
<dbReference type="AlphaFoldDB" id="A0AAW3T0C9"/>
<evidence type="ECO:0000313" key="3">
    <source>
        <dbReference type="EMBL" id="MBA5206256.1"/>
    </source>
</evidence>
<gene>
    <name evidence="4" type="ORF">H2Y56_19810</name>
    <name evidence="3" type="ORF">H2Y57_21525</name>
</gene>
<comment type="caution">
    <text evidence="3">The sequence shown here is derived from an EMBL/GenBank/DDBJ whole genome shotgun (WGS) entry which is preliminary data.</text>
</comment>
<feature type="compositionally biased region" description="Low complexity" evidence="1">
    <location>
        <begin position="31"/>
        <end position="42"/>
    </location>
</feature>
<keyword evidence="2" id="KW-0472">Membrane</keyword>
<keyword evidence="2" id="KW-0812">Transmembrane</keyword>
<evidence type="ECO:0000256" key="1">
    <source>
        <dbReference type="SAM" id="MobiDB-lite"/>
    </source>
</evidence>
<dbReference type="EMBL" id="JACERJ010000020">
    <property type="protein sequence ID" value="MBA5206256.1"/>
    <property type="molecule type" value="Genomic_DNA"/>
</dbReference>
<keyword evidence="2" id="KW-1133">Transmembrane helix</keyword>
<protein>
    <recommendedName>
        <fullName evidence="7">tRNA_anti-like</fullName>
    </recommendedName>
</protein>
<sequence>MKKFFKWVLYIFVALIVIGYFADDKKANKGSESNASVSNAASTPVPESKAPEVYKTTASGLFNAYEENEVAIDEKMKGKIVEISGTVQSIDKDFTDAIIVQLKTGNEFLPAMMNIIDSEKSTAISLKKGQKIVVRCESVMRIIGAPAGRNCVFVN</sequence>
<accession>A0AAW3T0C9</accession>